<dbReference type="InterPro" id="IPR023828">
    <property type="entry name" value="Peptidase_S8_Ser-AS"/>
</dbReference>
<dbReference type="Proteomes" id="UP001054846">
    <property type="component" value="Chromosome"/>
</dbReference>
<reference evidence="7 8" key="1">
    <citation type="journal article" date="2021" name="Genome Biol. Evol.">
        <title>Complete Genome Sequencing of a Novel Gloeobacter Species from a Waterfall Cave in Mexico.</title>
        <authorList>
            <person name="Saw J.H."/>
            <person name="Cardona T."/>
            <person name="Montejano G."/>
        </authorList>
    </citation>
    <scope>NUCLEOTIDE SEQUENCE [LARGE SCALE GENOMIC DNA]</scope>
    <source>
        <strain evidence="7">MG652769</strain>
    </source>
</reference>
<keyword evidence="4" id="KW-0720">Serine protease</keyword>
<evidence type="ECO:0000313" key="7">
    <source>
        <dbReference type="EMBL" id="UFP93326.1"/>
    </source>
</evidence>
<dbReference type="PROSITE" id="PS00138">
    <property type="entry name" value="SUBTILASE_SER"/>
    <property type="match status" value="1"/>
</dbReference>
<evidence type="ECO:0000259" key="6">
    <source>
        <dbReference type="Pfam" id="PF04151"/>
    </source>
</evidence>
<proteinExistence type="inferred from homology"/>
<dbReference type="InterPro" id="IPR000209">
    <property type="entry name" value="Peptidase_S8/S53_dom"/>
</dbReference>
<keyword evidence="3" id="KW-0378">Hydrolase</keyword>
<keyword evidence="2" id="KW-0645">Protease</keyword>
<dbReference type="CDD" id="cd05562">
    <property type="entry name" value="Peptidases_S53_like"/>
    <property type="match status" value="1"/>
</dbReference>
<gene>
    <name evidence="7" type="ORF">ISF26_16160</name>
</gene>
<dbReference type="Pfam" id="PF04151">
    <property type="entry name" value="PPC"/>
    <property type="match status" value="1"/>
</dbReference>
<name>A0ABY3PI25_9CYAN</name>
<dbReference type="InterPro" id="IPR015500">
    <property type="entry name" value="Peptidase_S8_subtilisin-rel"/>
</dbReference>
<evidence type="ECO:0000256" key="3">
    <source>
        <dbReference type="ARBA" id="ARBA00022801"/>
    </source>
</evidence>
<evidence type="ECO:0000256" key="2">
    <source>
        <dbReference type="ARBA" id="ARBA00022670"/>
    </source>
</evidence>
<dbReference type="InterPro" id="IPR036852">
    <property type="entry name" value="Peptidase_S8/S53_dom_sf"/>
</dbReference>
<dbReference type="SUPFAM" id="SSF52743">
    <property type="entry name" value="Subtilisin-like"/>
    <property type="match status" value="1"/>
</dbReference>
<evidence type="ECO:0000259" key="5">
    <source>
        <dbReference type="Pfam" id="PF00082"/>
    </source>
</evidence>
<dbReference type="Pfam" id="PF00082">
    <property type="entry name" value="Peptidase_S8"/>
    <property type="match status" value="1"/>
</dbReference>
<evidence type="ECO:0000313" key="8">
    <source>
        <dbReference type="Proteomes" id="UP001054846"/>
    </source>
</evidence>
<feature type="domain" description="Peptidase S8/S53" evidence="5">
    <location>
        <begin position="676"/>
        <end position="757"/>
    </location>
</feature>
<dbReference type="PANTHER" id="PTHR43399">
    <property type="entry name" value="SUBTILISIN-RELATED"/>
    <property type="match status" value="1"/>
</dbReference>
<dbReference type="InterPro" id="IPR007280">
    <property type="entry name" value="Peptidase_C_arc/bac"/>
</dbReference>
<dbReference type="PANTHER" id="PTHR43399:SF4">
    <property type="entry name" value="CELL WALL-ASSOCIATED PROTEASE"/>
    <property type="match status" value="1"/>
</dbReference>
<sequence length="972" mass="100090">MARLLCTGRAGLAVTEPTRFRLEAAYIILRFCPKRGITCMHRLFLPSSTRRTSFVASCLALGLGVAVSPALAKPSGLPANLGAGLAPLLQQFEAQKGQLNRTAVRRGLNFTKLAQFDKQNRVLVSVHLNRKQSLSGIKRTLQGRTDWQDLRITAESDRYRAGVFEAFVPPALVAKLAGLPGVSAVHLVPRPVTDVGATTSQGVVQHRVDKLPAGIDGGGITVGALSDSYDTAAVDLGGFPLTIRAADDVASGDLPGPGNPNNAQPVVVLQDGASDDIDEGRAMLQIIHDLAPKAKLCFATATGGEVNFANNIRNLADPTLGCGASVIVDDIIYLSEPFFTDGIIAQAVDEVAAQGVAYFSSAGNRPSTQAYFSDLRLVPAAPAALAGTNIKLAGIPSALYAGGFHNFNPQGLDIAQSIRLDPAAGGTLVLQWDDPYDAEIPLGETLLDSSGTITAAQPVASFPIAVGAGQSVQVFADGVPSGDLDIVLTLRDPAGTVLQTIDTGTSPEVLGFTADVAGTYTVEVSGFQGDTGPFTITANEITGALPVTSDFNALFFDVDGNFIGAAATNNIGANRPLELAGLSGLDTVQLVIARANTPAPSPTPASKLRYVWFTTGEPTEYFAYDYPVTFGHNSAAGGNGVAAYAFFPPFIPESFTSGGPVTIFFDTAGNRLPVPEVRLKPDMAAMDGANNTFFPSPVPSVGDSTADPDRFANFFGTSAAAPHAAAIAALVLDKNGGPFSVTPAQMKTILQQSAFPHDLDPYFASGLVRLGGARVTFKAVGDGSLTSQTDPNFFRVTFTGAGSLERFTLDGTTGNPTGATSDPGLVFDSRDGSGLPFTVGITRGLSASDVTGTLGPTPPSPGAAGQSSTLAVTLTPGMFGPGSLLTFGIDRDEFPTAFNPPSAAGGNSADLLGDGVLIPQGTVVAGGVTFTGTLASGAQLSGVFTNKIGKGYSTLDGFGFINAEAAVNAPLP</sequence>
<keyword evidence="8" id="KW-1185">Reference proteome</keyword>
<evidence type="ECO:0000256" key="1">
    <source>
        <dbReference type="ARBA" id="ARBA00011073"/>
    </source>
</evidence>
<dbReference type="PRINTS" id="PR00723">
    <property type="entry name" value="SUBTILISIN"/>
</dbReference>
<accession>A0ABY3PI25</accession>
<dbReference type="InterPro" id="IPR034075">
    <property type="entry name" value="Glr3161-like_dom"/>
</dbReference>
<evidence type="ECO:0000256" key="4">
    <source>
        <dbReference type="ARBA" id="ARBA00022825"/>
    </source>
</evidence>
<dbReference type="Gene3D" id="2.60.120.380">
    <property type="match status" value="1"/>
</dbReference>
<dbReference type="EMBL" id="CP063845">
    <property type="protein sequence ID" value="UFP93326.1"/>
    <property type="molecule type" value="Genomic_DNA"/>
</dbReference>
<organism evidence="7 8">
    <name type="scientific">Gloeobacter morelensis MG652769</name>
    <dbReference type="NCBI Taxonomy" id="2781736"/>
    <lineage>
        <taxon>Bacteria</taxon>
        <taxon>Bacillati</taxon>
        <taxon>Cyanobacteriota</taxon>
        <taxon>Cyanophyceae</taxon>
        <taxon>Gloeobacterales</taxon>
        <taxon>Gloeobacteraceae</taxon>
        <taxon>Gloeobacter</taxon>
        <taxon>Gloeobacter morelensis</taxon>
    </lineage>
</organism>
<dbReference type="Gene3D" id="3.40.50.200">
    <property type="entry name" value="Peptidase S8/S53 domain"/>
    <property type="match status" value="2"/>
</dbReference>
<feature type="domain" description="Peptidase C-terminal archaeal/bacterial" evidence="6">
    <location>
        <begin position="459"/>
        <end position="526"/>
    </location>
</feature>
<dbReference type="InterPro" id="IPR051048">
    <property type="entry name" value="Peptidase_S8/S53_subtilisin"/>
</dbReference>
<protein>
    <submittedName>
        <fullName evidence="7">S8 family serine peptidase</fullName>
    </submittedName>
</protein>
<comment type="similarity">
    <text evidence="1">Belongs to the peptidase S8 family.</text>
</comment>